<sequence>MPSSQSHPALPTGRPPRHTVLRSFAGHLDAAPDAVFSAIQQKMSAAPGVTVDASGQEIVQQGGWWYRGEYRVMAEPADAGTDAGTDAGADAAAPGTRLEYEIVNVAQSWHWAGPIAGRRVLAEAPYGFHALLSEIEAELWPELVGESDLDAGPADED</sequence>
<gene>
    <name evidence="1" type="ORF">SAMN04489834_1273</name>
</gene>
<dbReference type="AlphaFoldDB" id="A0A1H1R9Y6"/>
<evidence type="ECO:0000313" key="2">
    <source>
        <dbReference type="Proteomes" id="UP000181956"/>
    </source>
</evidence>
<dbReference type="Proteomes" id="UP000181956">
    <property type="component" value="Chromosome I"/>
</dbReference>
<dbReference type="EMBL" id="LT629742">
    <property type="protein sequence ID" value="SDS32572.1"/>
    <property type="molecule type" value="Genomic_DNA"/>
</dbReference>
<accession>A0A1H1R9Y6</accession>
<organism evidence="1 2">
    <name type="scientific">Microterricola viridarii</name>
    <dbReference type="NCBI Taxonomy" id="412690"/>
    <lineage>
        <taxon>Bacteria</taxon>
        <taxon>Bacillati</taxon>
        <taxon>Actinomycetota</taxon>
        <taxon>Actinomycetes</taxon>
        <taxon>Micrococcales</taxon>
        <taxon>Microbacteriaceae</taxon>
        <taxon>Microterricola</taxon>
    </lineage>
</organism>
<dbReference type="RefSeq" id="WP_083363293.1">
    <property type="nucleotide sequence ID" value="NZ_LT629742.1"/>
</dbReference>
<evidence type="ECO:0008006" key="3">
    <source>
        <dbReference type="Google" id="ProtNLM"/>
    </source>
</evidence>
<name>A0A1H1R9Y6_9MICO</name>
<reference evidence="2" key="1">
    <citation type="submission" date="2016-10" db="EMBL/GenBank/DDBJ databases">
        <authorList>
            <person name="Varghese N."/>
            <person name="Submissions S."/>
        </authorList>
    </citation>
    <scope>NUCLEOTIDE SEQUENCE [LARGE SCALE GENOMIC DNA]</scope>
    <source>
        <strain evidence="2">DSM 21772</strain>
    </source>
</reference>
<proteinExistence type="predicted"/>
<keyword evidence="2" id="KW-1185">Reference proteome</keyword>
<dbReference type="OrthoDB" id="2590919at2"/>
<evidence type="ECO:0000313" key="1">
    <source>
        <dbReference type="EMBL" id="SDS32572.1"/>
    </source>
</evidence>
<protein>
    <recommendedName>
        <fullName evidence="3">Polyketide cyclase / dehydrase and lipid transport</fullName>
    </recommendedName>
</protein>